<feature type="compositionally biased region" description="Polar residues" evidence="1">
    <location>
        <begin position="15"/>
        <end position="30"/>
    </location>
</feature>
<name>A0A2G2WYY4_CAPBA</name>
<protein>
    <submittedName>
        <fullName evidence="2">Uncharacterized protein</fullName>
    </submittedName>
</protein>
<sequence length="201" mass="22529">MKSSSEQFDEKKNTSENSCEQSGEQKSGENSCDKSSEEKKDDGSNGEKSSENEKNGESKSEQSGEKEKEDRTDDIGGDNFSQDIEAYEDYLDPKINVLKDELSYITAIKLDISGGEENLERVGDEQHFYKVGGENNVVRNYGVEKDSVGHIAFDICRSFGGAERACGLYACVFIDHLLTGMNLMFLNDNEMDNFRMRYDVA</sequence>
<evidence type="ECO:0000313" key="3">
    <source>
        <dbReference type="Proteomes" id="UP000224567"/>
    </source>
</evidence>
<reference evidence="2 3" key="1">
    <citation type="journal article" date="2017" name="Genome Biol.">
        <title>New reference genome sequences of hot pepper reveal the massive evolution of plant disease-resistance genes by retroduplication.</title>
        <authorList>
            <person name="Kim S."/>
            <person name="Park J."/>
            <person name="Yeom S.I."/>
            <person name="Kim Y.M."/>
            <person name="Seo E."/>
            <person name="Kim K.T."/>
            <person name="Kim M.S."/>
            <person name="Lee J.M."/>
            <person name="Cheong K."/>
            <person name="Shin H.S."/>
            <person name="Kim S.B."/>
            <person name="Han K."/>
            <person name="Lee J."/>
            <person name="Park M."/>
            <person name="Lee H.A."/>
            <person name="Lee H.Y."/>
            <person name="Lee Y."/>
            <person name="Oh S."/>
            <person name="Lee J.H."/>
            <person name="Choi E."/>
            <person name="Choi E."/>
            <person name="Lee S.E."/>
            <person name="Jeon J."/>
            <person name="Kim H."/>
            <person name="Choi G."/>
            <person name="Song H."/>
            <person name="Lee J."/>
            <person name="Lee S.C."/>
            <person name="Kwon J.K."/>
            <person name="Lee H.Y."/>
            <person name="Koo N."/>
            <person name="Hong Y."/>
            <person name="Kim R.W."/>
            <person name="Kang W.H."/>
            <person name="Huh J.H."/>
            <person name="Kang B.C."/>
            <person name="Yang T.J."/>
            <person name="Lee Y.H."/>
            <person name="Bennetzen J.L."/>
            <person name="Choi D."/>
        </authorList>
    </citation>
    <scope>NUCLEOTIDE SEQUENCE [LARGE SCALE GENOMIC DNA]</scope>
    <source>
        <strain evidence="3">cv. PBC81</strain>
    </source>
</reference>
<feature type="region of interest" description="Disordered" evidence="1">
    <location>
        <begin position="1"/>
        <end position="80"/>
    </location>
</feature>
<evidence type="ECO:0000313" key="2">
    <source>
        <dbReference type="EMBL" id="PHT50442.1"/>
    </source>
</evidence>
<dbReference type="Proteomes" id="UP000224567">
    <property type="component" value="Unassembled WGS sequence"/>
</dbReference>
<comment type="caution">
    <text evidence="2">The sequence shown here is derived from an EMBL/GenBank/DDBJ whole genome shotgun (WGS) entry which is preliminary data.</text>
</comment>
<gene>
    <name evidence="2" type="ORF">CQW23_10189</name>
</gene>
<dbReference type="EMBL" id="MLFT02000004">
    <property type="protein sequence ID" value="PHT50442.1"/>
    <property type="molecule type" value="Genomic_DNA"/>
</dbReference>
<reference evidence="3" key="2">
    <citation type="journal article" date="2017" name="J. Anim. Genet.">
        <title>Multiple reference genome sequences of hot pepper reveal the massive evolution of plant disease resistance genes by retroduplication.</title>
        <authorList>
            <person name="Kim S."/>
            <person name="Park J."/>
            <person name="Yeom S.-I."/>
            <person name="Kim Y.-M."/>
            <person name="Seo E."/>
            <person name="Kim K.-T."/>
            <person name="Kim M.-S."/>
            <person name="Lee J.M."/>
            <person name="Cheong K."/>
            <person name="Shin H.-S."/>
            <person name="Kim S.-B."/>
            <person name="Han K."/>
            <person name="Lee J."/>
            <person name="Park M."/>
            <person name="Lee H.-A."/>
            <person name="Lee H.-Y."/>
            <person name="Lee Y."/>
            <person name="Oh S."/>
            <person name="Lee J.H."/>
            <person name="Choi E."/>
            <person name="Choi E."/>
            <person name="Lee S.E."/>
            <person name="Jeon J."/>
            <person name="Kim H."/>
            <person name="Choi G."/>
            <person name="Song H."/>
            <person name="Lee J."/>
            <person name="Lee S.-C."/>
            <person name="Kwon J.-K."/>
            <person name="Lee H.-Y."/>
            <person name="Koo N."/>
            <person name="Hong Y."/>
            <person name="Kim R.W."/>
            <person name="Kang W.-H."/>
            <person name="Huh J.H."/>
            <person name="Kang B.-C."/>
            <person name="Yang T.-J."/>
            <person name="Lee Y.-H."/>
            <person name="Bennetzen J.L."/>
            <person name="Choi D."/>
        </authorList>
    </citation>
    <scope>NUCLEOTIDE SEQUENCE [LARGE SCALE GENOMIC DNA]</scope>
    <source>
        <strain evidence="3">cv. PBC81</strain>
    </source>
</reference>
<evidence type="ECO:0000256" key="1">
    <source>
        <dbReference type="SAM" id="MobiDB-lite"/>
    </source>
</evidence>
<keyword evidence="3" id="KW-1185">Reference proteome</keyword>
<dbReference type="AlphaFoldDB" id="A0A2G2WYY4"/>
<feature type="compositionally biased region" description="Basic and acidic residues" evidence="1">
    <location>
        <begin position="31"/>
        <end position="74"/>
    </location>
</feature>
<proteinExistence type="predicted"/>
<accession>A0A2G2WYY4</accession>
<organism evidence="2 3">
    <name type="scientific">Capsicum baccatum</name>
    <name type="common">Peruvian pepper</name>
    <dbReference type="NCBI Taxonomy" id="33114"/>
    <lineage>
        <taxon>Eukaryota</taxon>
        <taxon>Viridiplantae</taxon>
        <taxon>Streptophyta</taxon>
        <taxon>Embryophyta</taxon>
        <taxon>Tracheophyta</taxon>
        <taxon>Spermatophyta</taxon>
        <taxon>Magnoliopsida</taxon>
        <taxon>eudicotyledons</taxon>
        <taxon>Gunneridae</taxon>
        <taxon>Pentapetalae</taxon>
        <taxon>asterids</taxon>
        <taxon>lamiids</taxon>
        <taxon>Solanales</taxon>
        <taxon>Solanaceae</taxon>
        <taxon>Solanoideae</taxon>
        <taxon>Capsiceae</taxon>
        <taxon>Capsicum</taxon>
    </lineage>
</organism>